<evidence type="ECO:0000259" key="1">
    <source>
        <dbReference type="Pfam" id="PF13672"/>
    </source>
</evidence>
<comment type="caution">
    <text evidence="2">The sequence shown here is derived from an EMBL/GenBank/DDBJ whole genome shotgun (WGS) entry which is preliminary data.</text>
</comment>
<feature type="domain" description="PPM-type phosphatase" evidence="1">
    <location>
        <begin position="18"/>
        <end position="237"/>
    </location>
</feature>
<gene>
    <name evidence="2" type="ORF">I8748_23140</name>
</gene>
<evidence type="ECO:0000313" key="3">
    <source>
        <dbReference type="Proteomes" id="UP000632766"/>
    </source>
</evidence>
<protein>
    <submittedName>
        <fullName evidence="2">Protein phosphatase 2C domain-containing protein</fullName>
    </submittedName>
</protein>
<organism evidence="2 3">
    <name type="scientific">Amazonocrinis nigriterrae CENA67</name>
    <dbReference type="NCBI Taxonomy" id="2794033"/>
    <lineage>
        <taxon>Bacteria</taxon>
        <taxon>Bacillati</taxon>
        <taxon>Cyanobacteriota</taxon>
        <taxon>Cyanophyceae</taxon>
        <taxon>Nostocales</taxon>
        <taxon>Nostocaceae</taxon>
        <taxon>Amazonocrinis</taxon>
        <taxon>Amazonocrinis nigriterrae</taxon>
    </lineage>
</organism>
<name>A0A8J7LA21_9NOST</name>
<dbReference type="Proteomes" id="UP000632766">
    <property type="component" value="Unassembled WGS sequence"/>
</dbReference>
<keyword evidence="3" id="KW-1185">Reference proteome</keyword>
<sequence length="260" mass="27971">MKTSKQISHWQVVAASVCGTSHIRNKQLCQDAHHWQVLPGNVLVAAAADGAGSASQGKVGAMVAVEAAIENLSMQQITKHSLTDDAIVRSLLLEALLAAKTAVEQEAAACKKQPQDLATTLIVVIATPEIVAAAQIGDGLAVAKDRMGNLLALTMPNNGEYINETTFLTSADAIDLAQMRLWREAIVNIAVLTDGLQMLALNMVAREPHKPFFFPLFDFVESADDKTVAKDQLVKFLGSERITQRTDDDLTLIIAAFNNI</sequence>
<dbReference type="SUPFAM" id="SSF81606">
    <property type="entry name" value="PP2C-like"/>
    <property type="match status" value="1"/>
</dbReference>
<dbReference type="AlphaFoldDB" id="A0A8J7LA21"/>
<dbReference type="RefSeq" id="WP_198126850.1">
    <property type="nucleotide sequence ID" value="NZ_JAECZC010000055.1"/>
</dbReference>
<dbReference type="InterPro" id="IPR036457">
    <property type="entry name" value="PPM-type-like_dom_sf"/>
</dbReference>
<dbReference type="EMBL" id="JAECZC010000055">
    <property type="protein sequence ID" value="MBH8565043.1"/>
    <property type="molecule type" value="Genomic_DNA"/>
</dbReference>
<proteinExistence type="predicted"/>
<dbReference type="Gene3D" id="3.60.40.10">
    <property type="entry name" value="PPM-type phosphatase domain"/>
    <property type="match status" value="1"/>
</dbReference>
<accession>A0A8J7LA21</accession>
<reference evidence="2 3" key="1">
    <citation type="journal article" date="2021" name="Int. J. Syst. Evol. Microbiol.">
        <title>Amazonocrinis nigriterrae gen. nov., sp. nov., Atlanticothrix silvestris gen. nov., sp. nov. and Dendronalium phyllosphericum gen. nov., sp. nov., nostocacean cyanobacteria from Brazilian environments.</title>
        <authorList>
            <person name="Alvarenga D.O."/>
            <person name="Andreote A.P.D."/>
            <person name="Branco L.H.Z."/>
            <person name="Delbaje E."/>
            <person name="Cruz R.B."/>
            <person name="Varani A.M."/>
            <person name="Fiore M.F."/>
        </authorList>
    </citation>
    <scope>NUCLEOTIDE SEQUENCE [LARGE SCALE GENOMIC DNA]</scope>
    <source>
        <strain evidence="2 3">CENA67</strain>
    </source>
</reference>
<dbReference type="InterPro" id="IPR001932">
    <property type="entry name" value="PPM-type_phosphatase-like_dom"/>
</dbReference>
<dbReference type="Pfam" id="PF13672">
    <property type="entry name" value="PP2C_2"/>
    <property type="match status" value="1"/>
</dbReference>
<evidence type="ECO:0000313" key="2">
    <source>
        <dbReference type="EMBL" id="MBH8565043.1"/>
    </source>
</evidence>